<dbReference type="EMBL" id="JAFMPY010000037">
    <property type="protein sequence ID" value="MBO0906325.1"/>
    <property type="molecule type" value="Genomic_DNA"/>
</dbReference>
<comment type="caution">
    <text evidence="3">The sequence shown here is derived from an EMBL/GenBank/DDBJ whole genome shotgun (WGS) entry which is preliminary data.</text>
</comment>
<evidence type="ECO:0000313" key="4">
    <source>
        <dbReference type="Proteomes" id="UP000664288"/>
    </source>
</evidence>
<accession>A0ABS3JAZ0</accession>
<dbReference type="PROSITE" id="PS51257">
    <property type="entry name" value="PROKAR_LIPOPROTEIN"/>
    <property type="match status" value="1"/>
</dbReference>
<name>A0ABS3JAZ0_9HYPH</name>
<dbReference type="RefSeq" id="WP_207352957.1">
    <property type="nucleotide sequence ID" value="NZ_JAFMPY010000037.1"/>
</dbReference>
<evidence type="ECO:0000256" key="2">
    <source>
        <dbReference type="SAM" id="SignalP"/>
    </source>
</evidence>
<feature type="chain" id="PRO_5047251020" description="DUF680 domain-containing protein" evidence="2">
    <location>
        <begin position="24"/>
        <end position="61"/>
    </location>
</feature>
<keyword evidence="4" id="KW-1185">Reference proteome</keyword>
<evidence type="ECO:0008006" key="5">
    <source>
        <dbReference type="Google" id="ProtNLM"/>
    </source>
</evidence>
<feature type="region of interest" description="Disordered" evidence="1">
    <location>
        <begin position="39"/>
        <end position="61"/>
    </location>
</feature>
<organism evidence="3 4">
    <name type="scientific">Jiella sonneratiae</name>
    <dbReference type="NCBI Taxonomy" id="2816856"/>
    <lineage>
        <taxon>Bacteria</taxon>
        <taxon>Pseudomonadati</taxon>
        <taxon>Pseudomonadota</taxon>
        <taxon>Alphaproteobacteria</taxon>
        <taxon>Hyphomicrobiales</taxon>
        <taxon>Aurantimonadaceae</taxon>
        <taxon>Jiella</taxon>
    </lineage>
</organism>
<dbReference type="Proteomes" id="UP000664288">
    <property type="component" value="Unassembled WGS sequence"/>
</dbReference>
<keyword evidence="2" id="KW-0732">Signal</keyword>
<sequence length="61" mass="6061">MKAFLASTAAAGLVLAAASGAFACNFKSNVSAEAPMTPIVTADQKTDAPPPKLPAGEEKKG</sequence>
<protein>
    <recommendedName>
        <fullName evidence="5">DUF680 domain-containing protein</fullName>
    </recommendedName>
</protein>
<evidence type="ECO:0000313" key="3">
    <source>
        <dbReference type="EMBL" id="MBO0906325.1"/>
    </source>
</evidence>
<evidence type="ECO:0000256" key="1">
    <source>
        <dbReference type="SAM" id="MobiDB-lite"/>
    </source>
</evidence>
<reference evidence="3 4" key="1">
    <citation type="submission" date="2021-03" db="EMBL/GenBank/DDBJ databases">
        <title>Whole genome sequence of Jiella sp. MQZ13P-4.</title>
        <authorList>
            <person name="Tuo L."/>
        </authorList>
    </citation>
    <scope>NUCLEOTIDE SEQUENCE [LARGE SCALE GENOMIC DNA]</scope>
    <source>
        <strain evidence="3 4">MQZ13P-4</strain>
    </source>
</reference>
<feature type="signal peptide" evidence="2">
    <location>
        <begin position="1"/>
        <end position="23"/>
    </location>
</feature>
<gene>
    <name evidence="3" type="ORF">J1C47_21965</name>
</gene>
<proteinExistence type="predicted"/>